<dbReference type="EMBL" id="BKCJ011866349">
    <property type="protein sequence ID" value="GFD59548.1"/>
    <property type="molecule type" value="Genomic_DNA"/>
</dbReference>
<organism evidence="1">
    <name type="scientific">Tanacetum cinerariifolium</name>
    <name type="common">Dalmatian daisy</name>
    <name type="synonym">Chrysanthemum cinerariifolium</name>
    <dbReference type="NCBI Taxonomy" id="118510"/>
    <lineage>
        <taxon>Eukaryota</taxon>
        <taxon>Viridiplantae</taxon>
        <taxon>Streptophyta</taxon>
        <taxon>Embryophyta</taxon>
        <taxon>Tracheophyta</taxon>
        <taxon>Spermatophyta</taxon>
        <taxon>Magnoliopsida</taxon>
        <taxon>eudicotyledons</taxon>
        <taxon>Gunneridae</taxon>
        <taxon>Pentapetalae</taxon>
        <taxon>asterids</taxon>
        <taxon>campanulids</taxon>
        <taxon>Asterales</taxon>
        <taxon>Asteraceae</taxon>
        <taxon>Asteroideae</taxon>
        <taxon>Anthemideae</taxon>
        <taxon>Anthemidinae</taxon>
        <taxon>Tanacetum</taxon>
    </lineage>
</organism>
<evidence type="ECO:0000313" key="1">
    <source>
        <dbReference type="EMBL" id="GFD59548.1"/>
    </source>
</evidence>
<name>A0A699XN89_TANCI</name>
<reference evidence="1" key="1">
    <citation type="journal article" date="2019" name="Sci. Rep.">
        <title>Draft genome of Tanacetum cinerariifolium, the natural source of mosquito coil.</title>
        <authorList>
            <person name="Yamashiro T."/>
            <person name="Shiraishi A."/>
            <person name="Satake H."/>
            <person name="Nakayama K."/>
        </authorList>
    </citation>
    <scope>NUCLEOTIDE SEQUENCE</scope>
</reference>
<sequence length="39" mass="3852">AATSPALARNSFATADAAHGYRPLAGPVIEHALAPHSAA</sequence>
<accession>A0A699XN89</accession>
<comment type="caution">
    <text evidence="1">The sequence shown here is derived from an EMBL/GenBank/DDBJ whole genome shotgun (WGS) entry which is preliminary data.</text>
</comment>
<gene>
    <name evidence="1" type="ORF">Tci_931517</name>
</gene>
<feature type="non-terminal residue" evidence="1">
    <location>
        <position position="1"/>
    </location>
</feature>
<dbReference type="AlphaFoldDB" id="A0A699XN89"/>
<protein>
    <submittedName>
        <fullName evidence="1">Uncharacterized protein</fullName>
    </submittedName>
</protein>
<proteinExistence type="predicted"/>